<evidence type="ECO:0000313" key="3">
    <source>
        <dbReference type="Proteomes" id="UP000305881"/>
    </source>
</evidence>
<evidence type="ECO:0000256" key="1">
    <source>
        <dbReference type="SAM" id="Phobius"/>
    </source>
</evidence>
<gene>
    <name evidence="2" type="ORF">EQU24_19540</name>
</gene>
<dbReference type="KEGG" id="mbur:EQU24_19540"/>
<name>A0A4P9UWN4_METBY</name>
<keyword evidence="1" id="KW-0812">Transmembrane</keyword>
<dbReference type="RefSeq" id="WP_040575345.1">
    <property type="nucleotide sequence ID" value="NZ_CP035467.1"/>
</dbReference>
<feature type="transmembrane region" description="Helical" evidence="1">
    <location>
        <begin position="99"/>
        <end position="123"/>
    </location>
</feature>
<keyword evidence="1" id="KW-1133">Transmembrane helix</keyword>
<reference evidence="3" key="1">
    <citation type="journal article" date="2019" name="J. Bacteriol.">
        <title>A Mutagenic Screen Identifies a TonB-Dependent Receptor Required for the Lanthanide Metal Switch in the Type I Methanotroph 'Methylotuvimicrobium buryatense' 5GB1C.</title>
        <authorList>
            <person name="Groom J.D."/>
            <person name="Ford S.M."/>
            <person name="Pesesky M.W."/>
            <person name="Lidstrom M.E."/>
        </authorList>
    </citation>
    <scope>NUCLEOTIDE SEQUENCE [LARGE SCALE GENOMIC DNA]</scope>
    <source>
        <strain evidence="3">5GB1C</strain>
    </source>
</reference>
<sequence>MNTIKPSLKYKLIAASLMGFIALIAITPLCGFLFQCGCDWPWLGLDAGCNYHDLHAKHKCPWCASLATGVLSAVAATLLSVLTVMIAPVPRFLRFVNEWVLRISFGSAIFAVTALVMAAIAAVRQDYPLGVGRLLISATI</sequence>
<organism evidence="2 3">
    <name type="scientific">Methylotuvimicrobium buryatense</name>
    <name type="common">Methylomicrobium buryatense</name>
    <dbReference type="NCBI Taxonomy" id="95641"/>
    <lineage>
        <taxon>Bacteria</taxon>
        <taxon>Pseudomonadati</taxon>
        <taxon>Pseudomonadota</taxon>
        <taxon>Gammaproteobacteria</taxon>
        <taxon>Methylococcales</taxon>
        <taxon>Methylococcaceae</taxon>
        <taxon>Methylotuvimicrobium</taxon>
    </lineage>
</organism>
<dbReference type="EMBL" id="CP035467">
    <property type="protein sequence ID" value="QCW84186.1"/>
    <property type="molecule type" value="Genomic_DNA"/>
</dbReference>
<keyword evidence="3" id="KW-1185">Reference proteome</keyword>
<dbReference type="AlphaFoldDB" id="A0A4P9UWN4"/>
<accession>A0A4P9UWN4</accession>
<dbReference type="OrthoDB" id="5572789at2"/>
<feature type="transmembrane region" description="Helical" evidence="1">
    <location>
        <begin position="64"/>
        <end position="87"/>
    </location>
</feature>
<keyword evidence="1" id="KW-0472">Membrane</keyword>
<protein>
    <submittedName>
        <fullName evidence="2">Uncharacterized protein</fullName>
    </submittedName>
</protein>
<evidence type="ECO:0000313" key="2">
    <source>
        <dbReference type="EMBL" id="QCW84186.1"/>
    </source>
</evidence>
<proteinExistence type="predicted"/>
<feature type="transmembrane region" description="Helical" evidence="1">
    <location>
        <begin position="12"/>
        <end position="34"/>
    </location>
</feature>
<dbReference type="STRING" id="675511.GCA_000341735_03527"/>
<dbReference type="Proteomes" id="UP000305881">
    <property type="component" value="Chromosome"/>
</dbReference>